<proteinExistence type="predicted"/>
<organism evidence="2 3">
    <name type="scientific">Lutzomyia longipalpis</name>
    <name type="common">Sand fly</name>
    <dbReference type="NCBI Taxonomy" id="7200"/>
    <lineage>
        <taxon>Eukaryota</taxon>
        <taxon>Metazoa</taxon>
        <taxon>Ecdysozoa</taxon>
        <taxon>Arthropoda</taxon>
        <taxon>Hexapoda</taxon>
        <taxon>Insecta</taxon>
        <taxon>Pterygota</taxon>
        <taxon>Neoptera</taxon>
        <taxon>Endopterygota</taxon>
        <taxon>Diptera</taxon>
        <taxon>Nematocera</taxon>
        <taxon>Psychodoidea</taxon>
        <taxon>Psychodidae</taxon>
        <taxon>Lutzomyia</taxon>
        <taxon>Lutzomyia</taxon>
    </lineage>
</organism>
<feature type="domain" description="DUF5641" evidence="1">
    <location>
        <begin position="34"/>
        <end position="126"/>
    </location>
</feature>
<dbReference type="PANTHER" id="PTHR47331:SF1">
    <property type="entry name" value="GAG-LIKE PROTEIN"/>
    <property type="match status" value="1"/>
</dbReference>
<protein>
    <recommendedName>
        <fullName evidence="1">DUF5641 domain-containing protein</fullName>
    </recommendedName>
</protein>
<dbReference type="EnsemblMetazoa" id="LLOJ002448-RA">
    <property type="protein sequence ID" value="LLOJ002448-PA"/>
    <property type="gene ID" value="LLOJ002448"/>
</dbReference>
<sequence>MDPITPAHLMGLEEPLIFPPEQDLLDQRPNSLSRLDLCRRMGQDFWNKWHAEYITSLQQRSKWNKQSENLKIGDLCLIKGDNLKSGEWKLGRVTDVVVGSEGVVRKVTLKTEKGVTSRHANKLAKLPLE</sequence>
<dbReference type="AlphaFoldDB" id="A0A1B0CDM8"/>
<dbReference type="VEuPathDB" id="VectorBase:LLOJ002448"/>
<accession>A0A1B0CDM8</accession>
<dbReference type="Pfam" id="PF18701">
    <property type="entry name" value="DUF5641"/>
    <property type="match status" value="1"/>
</dbReference>
<dbReference type="VEuPathDB" id="VectorBase:LLONM1_011754"/>
<dbReference type="InterPro" id="IPR040676">
    <property type="entry name" value="DUF5641"/>
</dbReference>
<keyword evidence="3" id="KW-1185">Reference proteome</keyword>
<dbReference type="EMBL" id="AJWK01008025">
    <property type="status" value="NOT_ANNOTATED_CDS"/>
    <property type="molecule type" value="Genomic_DNA"/>
</dbReference>
<reference evidence="2" key="1">
    <citation type="submission" date="2020-05" db="UniProtKB">
        <authorList>
            <consortium name="EnsemblMetazoa"/>
        </authorList>
    </citation>
    <scope>IDENTIFICATION</scope>
    <source>
        <strain evidence="2">Jacobina</strain>
    </source>
</reference>
<name>A0A1B0CDM8_LUTLO</name>
<dbReference type="PANTHER" id="PTHR47331">
    <property type="entry name" value="PHD-TYPE DOMAIN-CONTAINING PROTEIN"/>
    <property type="match status" value="1"/>
</dbReference>
<dbReference type="Proteomes" id="UP000092461">
    <property type="component" value="Unassembled WGS sequence"/>
</dbReference>
<evidence type="ECO:0000313" key="2">
    <source>
        <dbReference type="EnsemblMetazoa" id="LLOJ002448-PA"/>
    </source>
</evidence>
<evidence type="ECO:0000259" key="1">
    <source>
        <dbReference type="Pfam" id="PF18701"/>
    </source>
</evidence>
<evidence type="ECO:0000313" key="3">
    <source>
        <dbReference type="Proteomes" id="UP000092461"/>
    </source>
</evidence>